<gene>
    <name evidence="1" type="ORF">OCBIM_22023562mg</name>
</gene>
<dbReference type="AlphaFoldDB" id="A0A0L8H2X8"/>
<organism evidence="1">
    <name type="scientific">Octopus bimaculoides</name>
    <name type="common">California two-spotted octopus</name>
    <dbReference type="NCBI Taxonomy" id="37653"/>
    <lineage>
        <taxon>Eukaryota</taxon>
        <taxon>Metazoa</taxon>
        <taxon>Spiralia</taxon>
        <taxon>Lophotrochozoa</taxon>
        <taxon>Mollusca</taxon>
        <taxon>Cephalopoda</taxon>
        <taxon>Coleoidea</taxon>
        <taxon>Octopodiformes</taxon>
        <taxon>Octopoda</taxon>
        <taxon>Incirrata</taxon>
        <taxon>Octopodidae</taxon>
        <taxon>Octopus</taxon>
    </lineage>
</organism>
<protein>
    <submittedName>
        <fullName evidence="1">Uncharacterized protein</fullName>
    </submittedName>
</protein>
<evidence type="ECO:0000313" key="1">
    <source>
        <dbReference type="EMBL" id="KOF83572.1"/>
    </source>
</evidence>
<reference evidence="1" key="1">
    <citation type="submission" date="2015-07" db="EMBL/GenBank/DDBJ databases">
        <title>MeaNS - Measles Nucleotide Surveillance Program.</title>
        <authorList>
            <person name="Tran T."/>
            <person name="Druce J."/>
        </authorList>
    </citation>
    <scope>NUCLEOTIDE SEQUENCE</scope>
    <source>
        <strain evidence="1">UCB-OBI-ISO-001</strain>
        <tissue evidence="1">Gonad</tissue>
    </source>
</reference>
<accession>A0A0L8H2X8</accession>
<proteinExistence type="predicted"/>
<dbReference type="EMBL" id="KQ419432">
    <property type="protein sequence ID" value="KOF83572.1"/>
    <property type="molecule type" value="Genomic_DNA"/>
</dbReference>
<sequence length="77" mass="8951">MVSLNAKGLNLDTNSETIEPRGNTSVSCQLMVMQTVHKKSKLFCCEEEKKKKYFRLKTLISIDWWSPVLFDYEMSSN</sequence>
<name>A0A0L8H2X8_OCTBM</name>